<feature type="chain" id="PRO_5022684306" description="P/Homo B domain-containing protein" evidence="4">
    <location>
        <begin position="28"/>
        <end position="721"/>
    </location>
</feature>
<reference evidence="6 7" key="1">
    <citation type="submission" date="2019-08" db="EMBL/GenBank/DDBJ databases">
        <authorList>
            <person name="Liang Q."/>
        </authorList>
    </citation>
    <scope>NUCLEOTIDE SEQUENCE [LARGE SCALE GENOMIC DNA]</scope>
    <source>
        <strain evidence="6 7">V1718</strain>
    </source>
</reference>
<gene>
    <name evidence="6" type="ORF">FRD01_09400</name>
</gene>
<evidence type="ECO:0000313" key="7">
    <source>
        <dbReference type="Proteomes" id="UP000321595"/>
    </source>
</evidence>
<keyword evidence="2" id="KW-0378">Hydrolase</keyword>
<dbReference type="InterPro" id="IPR002884">
    <property type="entry name" value="P_dom"/>
</dbReference>
<proteinExistence type="predicted"/>
<keyword evidence="1" id="KW-0645">Protease</keyword>
<dbReference type="AlphaFoldDB" id="A0A5B8XQ88"/>
<evidence type="ECO:0000256" key="3">
    <source>
        <dbReference type="SAM" id="MobiDB-lite"/>
    </source>
</evidence>
<dbReference type="Pfam" id="PF01483">
    <property type="entry name" value="P_proprotein"/>
    <property type="match status" value="1"/>
</dbReference>
<dbReference type="Proteomes" id="UP000321595">
    <property type="component" value="Chromosome"/>
</dbReference>
<protein>
    <recommendedName>
        <fullName evidence="5">P/Homo B domain-containing protein</fullName>
    </recommendedName>
</protein>
<feature type="signal peptide" evidence="4">
    <location>
        <begin position="1"/>
        <end position="27"/>
    </location>
</feature>
<dbReference type="Gene3D" id="2.60.120.260">
    <property type="entry name" value="Galactose-binding domain-like"/>
    <property type="match status" value="1"/>
</dbReference>
<dbReference type="EMBL" id="CP042467">
    <property type="protein sequence ID" value="QED27451.1"/>
    <property type="molecule type" value="Genomic_DNA"/>
</dbReference>
<feature type="domain" description="P/Homo B" evidence="5">
    <location>
        <begin position="596"/>
        <end position="721"/>
    </location>
</feature>
<dbReference type="PROSITE" id="PS51829">
    <property type="entry name" value="P_HOMO_B"/>
    <property type="match status" value="1"/>
</dbReference>
<feature type="region of interest" description="Disordered" evidence="3">
    <location>
        <begin position="339"/>
        <end position="370"/>
    </location>
</feature>
<evidence type="ECO:0000256" key="1">
    <source>
        <dbReference type="ARBA" id="ARBA00022670"/>
    </source>
</evidence>
<accession>A0A5B8XQ88</accession>
<dbReference type="OrthoDB" id="5507353at2"/>
<keyword evidence="4" id="KW-0732">Signal</keyword>
<name>A0A5B8XQ88_9DELT</name>
<dbReference type="GO" id="GO:0006508">
    <property type="term" value="P:proteolysis"/>
    <property type="evidence" value="ECO:0007669"/>
    <property type="project" value="UniProtKB-KW"/>
</dbReference>
<dbReference type="SUPFAM" id="SSF49785">
    <property type="entry name" value="Galactose-binding domain-like"/>
    <property type="match status" value="1"/>
</dbReference>
<dbReference type="KEGG" id="bbae:FRD01_09400"/>
<evidence type="ECO:0000313" key="6">
    <source>
        <dbReference type="EMBL" id="QED27451.1"/>
    </source>
</evidence>
<sequence length="721" mass="79253">MFFGALMMKIRALIFLLIISMFGAACGTDDAESQLPADEWGRTLFDPTGDEEIAPTKDDAVTGQRGLPVSVDTASTAVWEVKNAWEDTNTAAARAAGIAWGENSGLNWDQKYQAWINSMPKTQTEGGYSRDTFMLKTPWGVELPAPALECAEVAIFLRVAFASWYNLPFFMEARDREGRIYFGHFGMRRDSGKYGSMPDFKNRYRDYSDRALDVMAGGDWPSDPDLAKKKIPGSFDDAQPMIGPDAHAGAYFDRVFLNKRTGHFLSILLAYFGSVNLADPSNTFNIKAEAVQAGDVLVDRWQAQGIGHVMVVVRRNDAGQKQVGDEMIPQIEAELASGSMPRRQPVWESPGSSKYAFTKSSTGGEGYEANNGGIKRWRTAKNVGGSWTNVVPATHTRDWINSTDKEAIAARPERFKEILVELSPDQKRDVLLETIEARRQHLQQYPASCSARIKREEAFDAFYVLMKEEFNMDPATVDAEYRTLADYVFAELDYGSSKTCCWNRSTSNMYEIAMDYNVKLQETQCTAPVVFMNRDDAGDGYDLFRQHAIELGRGDQWVAWSADESCPQAGVAVDTIVESDVADYCSIASDLPEDPVDPVQGEALDLEFSGAGAIPDNDPAGLSLSASTQDERLIAEASVFVDITHSWRGDLSITLVHPDGTREVIQEANPGDSEDNLNIRLASAGLVGKSAAGAYELIVIDNAGSDTGSVVKAVLELKVAE</sequence>
<dbReference type="GO" id="GO:0004252">
    <property type="term" value="F:serine-type endopeptidase activity"/>
    <property type="evidence" value="ECO:0007669"/>
    <property type="project" value="InterPro"/>
</dbReference>
<dbReference type="InterPro" id="IPR008979">
    <property type="entry name" value="Galactose-bd-like_sf"/>
</dbReference>
<evidence type="ECO:0000256" key="2">
    <source>
        <dbReference type="ARBA" id="ARBA00022801"/>
    </source>
</evidence>
<keyword evidence="7" id="KW-1185">Reference proteome</keyword>
<evidence type="ECO:0000259" key="5">
    <source>
        <dbReference type="PROSITE" id="PS51829"/>
    </source>
</evidence>
<organism evidence="6 7">
    <name type="scientific">Microvenator marinus</name>
    <dbReference type="NCBI Taxonomy" id="2600177"/>
    <lineage>
        <taxon>Bacteria</taxon>
        <taxon>Deltaproteobacteria</taxon>
        <taxon>Bradymonadales</taxon>
        <taxon>Microvenatoraceae</taxon>
        <taxon>Microvenator</taxon>
    </lineage>
</organism>
<evidence type="ECO:0000256" key="4">
    <source>
        <dbReference type="SAM" id="SignalP"/>
    </source>
</evidence>